<dbReference type="PANTHER" id="PTHR33884:SF3">
    <property type="entry name" value="UPF0410 PROTEIN YMGE"/>
    <property type="match status" value="1"/>
</dbReference>
<evidence type="ECO:0000256" key="5">
    <source>
        <dbReference type="ARBA" id="ARBA00022989"/>
    </source>
</evidence>
<evidence type="ECO:0000256" key="4">
    <source>
        <dbReference type="ARBA" id="ARBA00022692"/>
    </source>
</evidence>
<dbReference type="Pfam" id="PF04226">
    <property type="entry name" value="Transgly_assoc"/>
    <property type="match status" value="1"/>
</dbReference>
<evidence type="ECO:0000256" key="6">
    <source>
        <dbReference type="ARBA" id="ARBA00023136"/>
    </source>
</evidence>
<comment type="similarity">
    <text evidence="2">Belongs to the UPF0410 family.</text>
</comment>
<dbReference type="PANTHER" id="PTHR33884">
    <property type="entry name" value="UPF0410 PROTEIN YMGE"/>
    <property type="match status" value="1"/>
</dbReference>
<reference evidence="8 9" key="1">
    <citation type="submission" date="2023-11" db="EMBL/GenBank/DDBJ databases">
        <title>Lentzea sokolovensis, sp. nov., Lentzea kristufkii, sp. nov., and Lentzea miocenensis, sp. nov., rare actinobacteria from Sokolov Coal Basin, Miocene lacustrine sediment, Czech Republic.</title>
        <authorList>
            <person name="Lara A."/>
            <person name="Kotroba L."/>
            <person name="Nouioui I."/>
            <person name="Neumann-Schaal M."/>
            <person name="Mast Y."/>
            <person name="Chronakova A."/>
        </authorList>
    </citation>
    <scope>NUCLEOTIDE SEQUENCE [LARGE SCALE GENOMIC DNA]</scope>
    <source>
        <strain evidence="8 9">BCCO 10_0061</strain>
    </source>
</reference>
<dbReference type="Proteomes" id="UP001285352">
    <property type="component" value="Unassembled WGS sequence"/>
</dbReference>
<dbReference type="InterPro" id="IPR007341">
    <property type="entry name" value="Transgly_assoc"/>
</dbReference>
<organism evidence="8 9">
    <name type="scientific">Lentzea sokolovensis</name>
    <dbReference type="NCBI Taxonomy" id="3095429"/>
    <lineage>
        <taxon>Bacteria</taxon>
        <taxon>Bacillati</taxon>
        <taxon>Actinomycetota</taxon>
        <taxon>Actinomycetes</taxon>
        <taxon>Pseudonocardiales</taxon>
        <taxon>Pseudonocardiaceae</taxon>
        <taxon>Lentzea</taxon>
    </lineage>
</organism>
<gene>
    <name evidence="8" type="ORF">SK854_24925</name>
</gene>
<feature type="transmembrane region" description="Helical" evidence="7">
    <location>
        <begin position="29"/>
        <end position="51"/>
    </location>
</feature>
<keyword evidence="6 7" id="KW-0472">Membrane</keyword>
<evidence type="ECO:0000256" key="1">
    <source>
        <dbReference type="ARBA" id="ARBA00004651"/>
    </source>
</evidence>
<dbReference type="EMBL" id="JAXAVU010000010">
    <property type="protein sequence ID" value="MDX8145377.1"/>
    <property type="molecule type" value="Genomic_DNA"/>
</dbReference>
<evidence type="ECO:0000256" key="2">
    <source>
        <dbReference type="ARBA" id="ARBA00011006"/>
    </source>
</evidence>
<evidence type="ECO:0000256" key="7">
    <source>
        <dbReference type="SAM" id="Phobius"/>
    </source>
</evidence>
<comment type="subcellular location">
    <subcellularLocation>
        <location evidence="1">Cell membrane</location>
        <topology evidence="1">Multi-pass membrane protein</topology>
    </subcellularLocation>
</comment>
<evidence type="ECO:0000313" key="8">
    <source>
        <dbReference type="EMBL" id="MDX8145377.1"/>
    </source>
</evidence>
<keyword evidence="5 7" id="KW-1133">Transmembrane helix</keyword>
<sequence length="88" mass="9169">MGILGWIVLGLLAGAIAKAIMPGNDPGGFIITMLIGIVGAILGGFIGSALFETDLGSFFEIRTWLLAIVGSLILLGIYRLVTGRRSHA</sequence>
<evidence type="ECO:0000313" key="9">
    <source>
        <dbReference type="Proteomes" id="UP001285352"/>
    </source>
</evidence>
<keyword evidence="9" id="KW-1185">Reference proteome</keyword>
<dbReference type="RefSeq" id="WP_319977522.1">
    <property type="nucleotide sequence ID" value="NZ_JAXAVU010000010.1"/>
</dbReference>
<protein>
    <submittedName>
        <fullName evidence="8">GlsB/YeaQ/YmgE family stress response membrane protein</fullName>
    </submittedName>
</protein>
<evidence type="ECO:0000256" key="3">
    <source>
        <dbReference type="ARBA" id="ARBA00022475"/>
    </source>
</evidence>
<keyword evidence="3" id="KW-1003">Cell membrane</keyword>
<keyword evidence="4 7" id="KW-0812">Transmembrane</keyword>
<proteinExistence type="inferred from homology"/>
<accession>A0ABU4V0T5</accession>
<comment type="caution">
    <text evidence="8">The sequence shown here is derived from an EMBL/GenBank/DDBJ whole genome shotgun (WGS) entry which is preliminary data.</text>
</comment>
<feature type="transmembrane region" description="Helical" evidence="7">
    <location>
        <begin position="63"/>
        <end position="81"/>
    </location>
</feature>
<name>A0ABU4V0T5_9PSEU</name>